<evidence type="ECO:0000313" key="2">
    <source>
        <dbReference type="Proteomes" id="UP001479606"/>
    </source>
</evidence>
<dbReference type="Proteomes" id="UP001479606">
    <property type="component" value="Unassembled WGS sequence"/>
</dbReference>
<dbReference type="RefSeq" id="WP_342296403.1">
    <property type="nucleotide sequence ID" value="NZ_JBCEVZ010000007.1"/>
</dbReference>
<comment type="caution">
    <text evidence="1">The sequence shown here is derived from an EMBL/GenBank/DDBJ whole genome shotgun (WGS) entry which is preliminary data.</text>
</comment>
<organism evidence="1 2">
    <name type="scientific">Hymenobacter segetis</name>
    <dbReference type="NCBI Taxonomy" id="2025509"/>
    <lineage>
        <taxon>Bacteria</taxon>
        <taxon>Pseudomonadati</taxon>
        <taxon>Bacteroidota</taxon>
        <taxon>Cytophagia</taxon>
        <taxon>Cytophagales</taxon>
        <taxon>Hymenobacteraceae</taxon>
        <taxon>Hymenobacter</taxon>
    </lineage>
</organism>
<proteinExistence type="predicted"/>
<sequence>MTSASNGLTKSGSNVVLGGTLTQATTIATGDNNLAITGTGSVGIGTSSAPTSTLQVAGTVAVGVVNGLAGSGAGTPLGNAGYVGLSPVNGADFYRLPDATSCPGRIYYVRNNSTSNIAYLSTSGGAIFEGGTTAAAGLPYFMQTSGLTKTITAISDGTNWTLLKNGN</sequence>
<reference evidence="1 2" key="1">
    <citation type="journal article" date="2018" name="Arch. Microbiol.">
        <title>Hymenobacter segetis sp. nov., isolated from soil.</title>
        <authorList>
            <person name="Ten L.N."/>
            <person name="Lim S.J."/>
            <person name="Kim B.O."/>
            <person name="Kang I.K."/>
            <person name="Jung H.Y."/>
        </authorList>
    </citation>
    <scope>NUCLEOTIDE SEQUENCE [LARGE SCALE GENOMIC DNA]</scope>
    <source>
        <strain evidence="1 2">S7-3-11</strain>
    </source>
</reference>
<dbReference type="EMBL" id="JBCEVZ010000007">
    <property type="protein sequence ID" value="MEL5993556.1"/>
    <property type="molecule type" value="Genomic_DNA"/>
</dbReference>
<protein>
    <submittedName>
        <fullName evidence="1">Uncharacterized protein</fullName>
    </submittedName>
</protein>
<keyword evidence="2" id="KW-1185">Reference proteome</keyword>
<accession>A0ABU9LSG2</accession>
<name>A0ABU9LSG2_9BACT</name>
<evidence type="ECO:0000313" key="1">
    <source>
        <dbReference type="EMBL" id="MEL5993556.1"/>
    </source>
</evidence>
<gene>
    <name evidence="1" type="ORF">AAFH49_05000</name>
</gene>